<evidence type="ECO:0000256" key="4">
    <source>
        <dbReference type="ARBA" id="ARBA00022676"/>
    </source>
</evidence>
<dbReference type="KEGG" id="lgi:LOTGIDRAFT_95410"/>
<comment type="pathway">
    <text evidence="2">Protein modification; protein glycosylation.</text>
</comment>
<evidence type="ECO:0000256" key="8">
    <source>
        <dbReference type="ARBA" id="ARBA00022989"/>
    </source>
</evidence>
<reference evidence="15 16" key="1">
    <citation type="journal article" date="2013" name="Nature">
        <title>Insights into bilaterian evolution from three spiralian genomes.</title>
        <authorList>
            <person name="Simakov O."/>
            <person name="Marletaz F."/>
            <person name="Cho S.J."/>
            <person name="Edsinger-Gonzales E."/>
            <person name="Havlak P."/>
            <person name="Hellsten U."/>
            <person name="Kuo D.H."/>
            <person name="Larsson T."/>
            <person name="Lv J."/>
            <person name="Arendt D."/>
            <person name="Savage R."/>
            <person name="Osoegawa K."/>
            <person name="de Jong P."/>
            <person name="Grimwood J."/>
            <person name="Chapman J.A."/>
            <person name="Shapiro H."/>
            <person name="Aerts A."/>
            <person name="Otillar R.P."/>
            <person name="Terry A.Y."/>
            <person name="Boore J.L."/>
            <person name="Grigoriev I.V."/>
            <person name="Lindberg D.R."/>
            <person name="Seaver E.C."/>
            <person name="Weisblat D.A."/>
            <person name="Putnam N.H."/>
            <person name="Rokhsar D.S."/>
        </authorList>
    </citation>
    <scope>NUCLEOTIDE SEQUENCE [LARGE SCALE GENOMIC DNA]</scope>
</reference>
<dbReference type="RefSeq" id="XP_009064936.1">
    <property type="nucleotide sequence ID" value="XM_009066688.1"/>
</dbReference>
<evidence type="ECO:0000313" key="16">
    <source>
        <dbReference type="Proteomes" id="UP000030746"/>
    </source>
</evidence>
<dbReference type="InterPro" id="IPR038577">
    <property type="entry name" value="GT10-like_C_sf"/>
</dbReference>
<keyword evidence="16" id="KW-1185">Reference proteome</keyword>
<dbReference type="GeneID" id="20253051"/>
<keyword evidence="11" id="KW-0325">Glycoprotein</keyword>
<dbReference type="FunFam" id="3.40.50.11660:FF:000004">
    <property type="entry name" value="Glycoprotein 3-alpha-L-fucosyltransferase A"/>
    <property type="match status" value="1"/>
</dbReference>
<dbReference type="UniPathway" id="UPA00378"/>
<evidence type="ECO:0000313" key="15">
    <source>
        <dbReference type="EMBL" id="ESO84323.1"/>
    </source>
</evidence>
<feature type="domain" description="Fucosyltransferase N-terminal" evidence="14">
    <location>
        <begin position="4"/>
        <end position="97"/>
    </location>
</feature>
<dbReference type="EMBL" id="KB203534">
    <property type="protein sequence ID" value="ESO84323.1"/>
    <property type="molecule type" value="Genomic_DNA"/>
</dbReference>
<evidence type="ECO:0000256" key="10">
    <source>
        <dbReference type="ARBA" id="ARBA00023136"/>
    </source>
</evidence>
<evidence type="ECO:0000256" key="7">
    <source>
        <dbReference type="ARBA" id="ARBA00022968"/>
    </source>
</evidence>
<dbReference type="InterPro" id="IPR055270">
    <property type="entry name" value="Glyco_tran_10_C"/>
</dbReference>
<evidence type="ECO:0000256" key="2">
    <source>
        <dbReference type="ARBA" id="ARBA00004922"/>
    </source>
</evidence>
<dbReference type="PANTHER" id="PTHR48438">
    <property type="entry name" value="ALPHA-(1,3)-FUCOSYLTRANSFERASE C-RELATED"/>
    <property type="match status" value="1"/>
</dbReference>
<dbReference type="GO" id="GO:0032580">
    <property type="term" value="C:Golgi cisterna membrane"/>
    <property type="evidence" value="ECO:0007669"/>
    <property type="project" value="UniProtKB-SubCell"/>
</dbReference>
<dbReference type="OrthoDB" id="427096at2759"/>
<feature type="non-terminal residue" evidence="15">
    <location>
        <position position="1"/>
    </location>
</feature>
<comment type="subcellular location">
    <subcellularLocation>
        <location evidence="1">Golgi apparatus membrane</location>
        <topology evidence="1">Single-pass type II membrane protein</topology>
    </subcellularLocation>
    <subcellularLocation>
        <location evidence="12">Golgi apparatus</location>
        <location evidence="12">Golgi stack membrane</location>
        <topology evidence="12">Single-pass type II membrane protein</topology>
    </subcellularLocation>
</comment>
<evidence type="ECO:0000256" key="9">
    <source>
        <dbReference type="ARBA" id="ARBA00023034"/>
    </source>
</evidence>
<keyword evidence="4 12" id="KW-0328">Glycosyltransferase</keyword>
<dbReference type="InterPro" id="IPR031481">
    <property type="entry name" value="Glyco_tran_10_N"/>
</dbReference>
<dbReference type="GO" id="GO:0000139">
    <property type="term" value="C:Golgi membrane"/>
    <property type="evidence" value="ECO:0007669"/>
    <property type="project" value="UniProtKB-SubCell"/>
</dbReference>
<dbReference type="OMA" id="TCAICHA"/>
<dbReference type="PANTHER" id="PTHR48438:SF1">
    <property type="entry name" value="ALPHA-(1,3)-FUCOSYLTRANSFERASE C-RELATED"/>
    <property type="match status" value="1"/>
</dbReference>
<dbReference type="SUPFAM" id="SSF53756">
    <property type="entry name" value="UDP-Glycosyltransferase/glycogen phosphorylase"/>
    <property type="match status" value="1"/>
</dbReference>
<keyword evidence="8" id="KW-1133">Transmembrane helix</keyword>
<dbReference type="CTD" id="20253051"/>
<accession>V3Z197</accession>
<keyword evidence="10" id="KW-0472">Membrane</keyword>
<dbReference type="GO" id="GO:0008417">
    <property type="term" value="F:fucosyltransferase activity"/>
    <property type="evidence" value="ECO:0007669"/>
    <property type="project" value="InterPro"/>
</dbReference>
<keyword evidence="9 12" id="KW-0333">Golgi apparatus</keyword>
<organism evidence="15 16">
    <name type="scientific">Lottia gigantea</name>
    <name type="common">Giant owl limpet</name>
    <dbReference type="NCBI Taxonomy" id="225164"/>
    <lineage>
        <taxon>Eukaryota</taxon>
        <taxon>Metazoa</taxon>
        <taxon>Spiralia</taxon>
        <taxon>Lophotrochozoa</taxon>
        <taxon>Mollusca</taxon>
        <taxon>Gastropoda</taxon>
        <taxon>Patellogastropoda</taxon>
        <taxon>Lottioidea</taxon>
        <taxon>Lottiidae</taxon>
        <taxon>Lottia</taxon>
    </lineage>
</organism>
<dbReference type="InterPro" id="IPR001503">
    <property type="entry name" value="Glyco_trans_10"/>
</dbReference>
<dbReference type="AlphaFoldDB" id="V3Z197"/>
<evidence type="ECO:0000256" key="6">
    <source>
        <dbReference type="ARBA" id="ARBA00022692"/>
    </source>
</evidence>
<keyword evidence="7" id="KW-0735">Signal-anchor</keyword>
<evidence type="ECO:0000256" key="11">
    <source>
        <dbReference type="ARBA" id="ARBA00023180"/>
    </source>
</evidence>
<proteinExistence type="inferred from homology"/>
<feature type="domain" description="Fucosyltransferase C-terminal" evidence="13">
    <location>
        <begin position="111"/>
        <end position="274"/>
    </location>
</feature>
<keyword evidence="6 12" id="KW-0812">Transmembrane</keyword>
<sequence>PFTSCRFSNCVLTSNKSDVYTADALLFHTQDLYDLFWFVKMKSYYNPLPKYRTKEQLWILINQEPPVHIMIDYSRFNGLFNWTGTYRQASEIHMPYGRVIKRTNKDVEVVKRTGVVWMAGNCFDHARRQQLIQELEKYIRIDKFGSCGKGWISQEDFDQRRYKFYISFENSICEEYITEKFFGILKQGILPIVLGGANYKKLAPPHSYIDIRDFTSVKNVADYLNYLERNDTAFKEYFKWTKEYAITTIPRECSICEELNSQRPHQVYTNLDGWFGNDICHP</sequence>
<dbReference type="Proteomes" id="UP000030746">
    <property type="component" value="Unassembled WGS sequence"/>
</dbReference>
<evidence type="ECO:0000256" key="12">
    <source>
        <dbReference type="RuleBase" id="RU003832"/>
    </source>
</evidence>
<evidence type="ECO:0000256" key="1">
    <source>
        <dbReference type="ARBA" id="ARBA00004323"/>
    </source>
</evidence>
<dbReference type="Gene3D" id="3.40.50.11660">
    <property type="entry name" value="Glycosyl transferase family 10, C-terminal domain"/>
    <property type="match status" value="1"/>
</dbReference>
<dbReference type="Pfam" id="PF00852">
    <property type="entry name" value="Glyco_transf_10"/>
    <property type="match status" value="1"/>
</dbReference>
<evidence type="ECO:0000256" key="3">
    <source>
        <dbReference type="ARBA" id="ARBA00008919"/>
    </source>
</evidence>
<protein>
    <recommendedName>
        <fullName evidence="12">Fucosyltransferase</fullName>
        <ecNumber evidence="12">2.4.1.-</ecNumber>
    </recommendedName>
</protein>
<evidence type="ECO:0000259" key="14">
    <source>
        <dbReference type="Pfam" id="PF17039"/>
    </source>
</evidence>
<dbReference type="EC" id="2.4.1.-" evidence="12"/>
<comment type="similarity">
    <text evidence="3 12">Belongs to the glycosyltransferase 10 family.</text>
</comment>
<gene>
    <name evidence="15" type="ORF">LOTGIDRAFT_95410</name>
</gene>
<keyword evidence="5 12" id="KW-0808">Transferase</keyword>
<evidence type="ECO:0000256" key="5">
    <source>
        <dbReference type="ARBA" id="ARBA00022679"/>
    </source>
</evidence>
<dbReference type="Pfam" id="PF17039">
    <property type="entry name" value="Glyco_tran_10_N"/>
    <property type="match status" value="1"/>
</dbReference>
<feature type="non-terminal residue" evidence="15">
    <location>
        <position position="282"/>
    </location>
</feature>
<evidence type="ECO:0000259" key="13">
    <source>
        <dbReference type="Pfam" id="PF00852"/>
    </source>
</evidence>
<name>V3Z197_LOTGI</name>
<dbReference type="HOGENOM" id="CLU_032075_3_0_1"/>